<dbReference type="PROSITE" id="PS51184">
    <property type="entry name" value="JMJC"/>
    <property type="match status" value="1"/>
</dbReference>
<evidence type="ECO:0000256" key="9">
    <source>
        <dbReference type="ARBA" id="ARBA00022833"/>
    </source>
</evidence>
<dbReference type="InterPro" id="IPR019787">
    <property type="entry name" value="Znf_PHD-finger"/>
</dbReference>
<keyword evidence="6" id="KW-0433">Leucine-rich repeat</keyword>
<dbReference type="EC" id="1.14.11.27" evidence="4"/>
<dbReference type="SUPFAM" id="SSF51197">
    <property type="entry name" value="Clavaminate synthase-like"/>
    <property type="match status" value="1"/>
</dbReference>
<evidence type="ECO:0000259" key="22">
    <source>
        <dbReference type="PROSITE" id="PS51058"/>
    </source>
</evidence>
<reference evidence="24 25" key="1">
    <citation type="submission" date="2015-09" db="EMBL/GenBank/DDBJ databases">
        <title>Trachymyrmex cornetzi WGS genome.</title>
        <authorList>
            <person name="Nygaard S."/>
            <person name="Hu H."/>
            <person name="Boomsma J."/>
            <person name="Zhang G."/>
        </authorList>
    </citation>
    <scope>NUCLEOTIDE SEQUENCE [LARGE SCALE GENOMIC DNA]</scope>
    <source>
        <strain evidence="24">Tcor2-1</strain>
        <tissue evidence="24">Whole body</tissue>
    </source>
</reference>
<keyword evidence="9" id="KW-0862">Zinc</keyword>
<keyword evidence="12" id="KW-0560">Oxidoreductase</keyword>
<dbReference type="Pfam" id="PF16866">
    <property type="entry name" value="PHD_4"/>
    <property type="match status" value="1"/>
</dbReference>
<evidence type="ECO:0000256" key="10">
    <source>
        <dbReference type="ARBA" id="ARBA00022853"/>
    </source>
</evidence>
<dbReference type="InterPro" id="IPR019786">
    <property type="entry name" value="Zinc_finger_PHD-type_CS"/>
</dbReference>
<keyword evidence="7" id="KW-0479">Metal-binding</keyword>
<dbReference type="Proteomes" id="UP000078492">
    <property type="component" value="Unassembled WGS sequence"/>
</dbReference>
<keyword evidence="11" id="KW-0223">Dioxygenase</keyword>
<keyword evidence="15" id="KW-0238">DNA-binding</keyword>
<evidence type="ECO:0000256" key="5">
    <source>
        <dbReference type="ARBA" id="ARBA00022491"/>
    </source>
</evidence>
<evidence type="ECO:0000259" key="21">
    <source>
        <dbReference type="PROSITE" id="PS50016"/>
    </source>
</evidence>
<name>A0A195E1Z5_9HYME</name>
<evidence type="ECO:0000256" key="1">
    <source>
        <dbReference type="ARBA" id="ARBA00001954"/>
    </source>
</evidence>
<dbReference type="Gene3D" id="2.60.120.650">
    <property type="entry name" value="Cupin"/>
    <property type="match status" value="1"/>
</dbReference>
<sequence length="979" mass="112066">MSAMADDSAPLPKRRQLRERTRKLYTDDWTIGDEEIEGRRTFQLDEKIEAKRYDLSNFSGLFREMTGPELNLTYLQKHGLQIPLLFRDKSGLGLRVPSSNFSVNDVRTCVGSKRVLDVMDVNTQKNEDMTMKEWQKYYEDPNKERLLNVISLEFSHTKLENYVQSPALVRQVDWVDVVWPRHLKESQVESTNLLEDMMYPKVQKYCLMSVKGCYTDFHVDFGGTSVWYHILHGGKIFWLIPPTEKNLTLYQEWVLSGKQSDVFFGDMVDKCGRISLTAGMTLFIPTGWIHAVYTPQDSLVFGGNFLHSFGIEMQLKVAQVEEHTKVPQKFRYPFFTEMLWYVLERYVHVLLGRSHLDISESQRQHLVPQHHQHVHVTDFELHGLKSIVMYLHSLPSTKKNVPELMRDPVALIHDVRCLVEQHRHDNPEAAVTGNPVLPPPPPLTIVDRERLRVVRKGFVKSQRHSDKSERAFPRRRRTRCKKCEACTRQDCRECVFCQDMVKFGGSGRAKQTCLMRQCLRPMLPVTSSCKVCRLDGWKQPPAPLTGKSFPTTPSTLMECSICFDIVHPECIGLNSKEITVNDDLPNSWECPECFERGRNLDCRPRHARGRTRKLSISSAASSAPTTDSERAMTPSKQSRLDPNDAWNDSPGEPAEGEQRMTQQRTQLAMQLIASSSRSLVRPHVVVRPAPPPPIQETDGENEQNLVYNKITVLAVFRFLGIKDLLNCALVCRTWARYTTDFSLWKKLDMSHYSLRSVHLTVIVRRQPECLLLDWTNINKMQLAWLLERLPQLRTLSLQGCTWAGVRALKRCSCPPLEKLNLNYVTSLNDTVLQEILDSPTDSRPGIIDKTSRLKHLKNLSLAGCDLTDRGVRYIVQQLSDLETLDLSSIGRLTDSGVAHLTSLSNLASLNLANCKLLTETTLDHLAKCKALKRLDLRHTTQVSTQAVIKFAAKSEHNLHVTDVKLVEEKKKVKTDFMDT</sequence>
<dbReference type="AlphaFoldDB" id="A0A195E1Z5"/>
<feature type="domain" description="CXXC-type" evidence="22">
    <location>
        <begin position="473"/>
        <end position="519"/>
    </location>
</feature>
<dbReference type="PROSITE" id="PS50016">
    <property type="entry name" value="ZF_PHD_2"/>
    <property type="match status" value="1"/>
</dbReference>
<protein>
    <recommendedName>
        <fullName evidence="4">[histone H3]-dimethyl-L-lysine(36) demethylase</fullName>
        <ecNumber evidence="4">1.14.11.27</ecNumber>
    </recommendedName>
</protein>
<evidence type="ECO:0000256" key="3">
    <source>
        <dbReference type="ARBA" id="ARBA00008037"/>
    </source>
</evidence>
<dbReference type="PROSITE" id="PS51058">
    <property type="entry name" value="ZF_CXXC"/>
    <property type="match status" value="1"/>
</dbReference>
<dbReference type="SMART" id="SM00558">
    <property type="entry name" value="JmjC"/>
    <property type="match status" value="1"/>
</dbReference>
<dbReference type="GO" id="GO:0008270">
    <property type="term" value="F:zinc ion binding"/>
    <property type="evidence" value="ECO:0007669"/>
    <property type="project" value="UniProtKB-KW"/>
</dbReference>
<dbReference type="InterPro" id="IPR003347">
    <property type="entry name" value="JmjC_dom"/>
</dbReference>
<comment type="subcellular location">
    <subcellularLocation>
        <location evidence="2">Nucleus</location>
    </subcellularLocation>
</comment>
<dbReference type="Pfam" id="PF02008">
    <property type="entry name" value="zf-CXXC"/>
    <property type="match status" value="1"/>
</dbReference>
<evidence type="ECO:0000256" key="19">
    <source>
        <dbReference type="PROSITE-ProRule" id="PRU00509"/>
    </source>
</evidence>
<dbReference type="Pfam" id="PF12937">
    <property type="entry name" value="F-box-like"/>
    <property type="match status" value="1"/>
</dbReference>
<dbReference type="InterPro" id="IPR011011">
    <property type="entry name" value="Znf_FYVE_PHD"/>
</dbReference>
<dbReference type="Gene3D" id="3.30.40.10">
    <property type="entry name" value="Zinc/RING finger domain, C3HC4 (zinc finger)"/>
    <property type="match status" value="1"/>
</dbReference>
<dbReference type="InterPro" id="IPR013083">
    <property type="entry name" value="Znf_RING/FYVE/PHD"/>
</dbReference>
<evidence type="ECO:0000256" key="11">
    <source>
        <dbReference type="ARBA" id="ARBA00022964"/>
    </source>
</evidence>
<dbReference type="EMBL" id="KQ979824">
    <property type="protein sequence ID" value="KYN18924.1"/>
    <property type="molecule type" value="Genomic_DNA"/>
</dbReference>
<dbReference type="Gene3D" id="3.80.10.10">
    <property type="entry name" value="Ribonuclease Inhibitor"/>
    <property type="match status" value="1"/>
</dbReference>
<dbReference type="KEGG" id="tcz:108762035"/>
<evidence type="ECO:0000256" key="18">
    <source>
        <dbReference type="ARBA" id="ARBA00047915"/>
    </source>
</evidence>
<evidence type="ECO:0000256" key="16">
    <source>
        <dbReference type="ARBA" id="ARBA00023163"/>
    </source>
</evidence>
<evidence type="ECO:0000256" key="17">
    <source>
        <dbReference type="ARBA" id="ARBA00023242"/>
    </source>
</evidence>
<dbReference type="STRING" id="471704.A0A195E1Z5"/>
<dbReference type="PANTHER" id="PTHR23123">
    <property type="entry name" value="PHD/F-BOX CONTAINING PROTEIN"/>
    <property type="match status" value="1"/>
</dbReference>
<dbReference type="InterPro" id="IPR002857">
    <property type="entry name" value="Znf_CXXC"/>
</dbReference>
<dbReference type="Gene3D" id="1.20.58.1360">
    <property type="match status" value="1"/>
</dbReference>
<accession>A0A195E1Z5</accession>
<evidence type="ECO:0000256" key="7">
    <source>
        <dbReference type="ARBA" id="ARBA00022723"/>
    </source>
</evidence>
<dbReference type="SUPFAM" id="SSF52047">
    <property type="entry name" value="RNI-like"/>
    <property type="match status" value="1"/>
</dbReference>
<dbReference type="GO" id="GO:0005634">
    <property type="term" value="C:nucleus"/>
    <property type="evidence" value="ECO:0007669"/>
    <property type="project" value="UniProtKB-SubCell"/>
</dbReference>
<comment type="similarity">
    <text evidence="3">Belongs to the JHDM1 histone demethylase family.</text>
</comment>
<keyword evidence="17" id="KW-0539">Nucleus</keyword>
<evidence type="ECO:0000259" key="23">
    <source>
        <dbReference type="PROSITE" id="PS51184"/>
    </source>
</evidence>
<evidence type="ECO:0000256" key="6">
    <source>
        <dbReference type="ARBA" id="ARBA00022614"/>
    </source>
</evidence>
<evidence type="ECO:0000256" key="8">
    <source>
        <dbReference type="ARBA" id="ARBA00022771"/>
    </source>
</evidence>
<dbReference type="GO" id="GO:0140680">
    <property type="term" value="F:histone H3K36me/H3K36me2 demethylase activity"/>
    <property type="evidence" value="ECO:0007669"/>
    <property type="project" value="UniProtKB-EC"/>
</dbReference>
<dbReference type="InterPro" id="IPR032675">
    <property type="entry name" value="LRR_dom_sf"/>
</dbReference>
<comment type="cofactor">
    <cofactor evidence="1">
        <name>Fe(2+)</name>
        <dbReference type="ChEBI" id="CHEBI:29033"/>
    </cofactor>
</comment>
<keyword evidence="10" id="KW-0156">Chromatin regulator</keyword>
<keyword evidence="13" id="KW-0408">Iron</keyword>
<gene>
    <name evidence="24" type="ORF">ALC57_08767</name>
</gene>
<evidence type="ECO:0000256" key="4">
    <source>
        <dbReference type="ARBA" id="ARBA00013246"/>
    </source>
</evidence>
<dbReference type="CDD" id="cd15555">
    <property type="entry name" value="PHD_KDM2A_2B"/>
    <property type="match status" value="1"/>
</dbReference>
<dbReference type="OrthoDB" id="5876800at2759"/>
<comment type="catalytic activity">
    <reaction evidence="18">
        <text>N(6),N(6)-dimethyl-L-lysyl(36)-[histone H3] + 2 2-oxoglutarate + 2 O2 = L-lysyl(36)-[histone H3] + 2 formaldehyde + 2 succinate + 2 CO2</text>
        <dbReference type="Rhea" id="RHEA:42032"/>
        <dbReference type="Rhea" id="RHEA-COMP:9785"/>
        <dbReference type="Rhea" id="RHEA-COMP:9787"/>
        <dbReference type="ChEBI" id="CHEBI:15379"/>
        <dbReference type="ChEBI" id="CHEBI:16526"/>
        <dbReference type="ChEBI" id="CHEBI:16810"/>
        <dbReference type="ChEBI" id="CHEBI:16842"/>
        <dbReference type="ChEBI" id="CHEBI:29969"/>
        <dbReference type="ChEBI" id="CHEBI:30031"/>
        <dbReference type="ChEBI" id="CHEBI:61976"/>
        <dbReference type="EC" id="1.14.11.27"/>
    </reaction>
</comment>
<keyword evidence="5" id="KW-0678">Repressor</keyword>
<organism evidence="24 25">
    <name type="scientific">Trachymyrmex cornetzi</name>
    <dbReference type="NCBI Taxonomy" id="471704"/>
    <lineage>
        <taxon>Eukaryota</taxon>
        <taxon>Metazoa</taxon>
        <taxon>Ecdysozoa</taxon>
        <taxon>Arthropoda</taxon>
        <taxon>Hexapoda</taxon>
        <taxon>Insecta</taxon>
        <taxon>Pterygota</taxon>
        <taxon>Neoptera</taxon>
        <taxon>Endopterygota</taxon>
        <taxon>Hymenoptera</taxon>
        <taxon>Apocrita</taxon>
        <taxon>Aculeata</taxon>
        <taxon>Formicoidea</taxon>
        <taxon>Formicidae</taxon>
        <taxon>Myrmicinae</taxon>
        <taxon>Trachymyrmex</taxon>
    </lineage>
</organism>
<evidence type="ECO:0000256" key="14">
    <source>
        <dbReference type="ARBA" id="ARBA00023015"/>
    </source>
</evidence>
<feature type="region of interest" description="Disordered" evidence="20">
    <location>
        <begin position="606"/>
        <end position="664"/>
    </location>
</feature>
<dbReference type="InterPro" id="IPR006553">
    <property type="entry name" value="Leu-rich_rpt_Cys-con_subtyp"/>
</dbReference>
<evidence type="ECO:0000256" key="12">
    <source>
        <dbReference type="ARBA" id="ARBA00023002"/>
    </source>
</evidence>
<dbReference type="PROSITE" id="PS01359">
    <property type="entry name" value="ZF_PHD_1"/>
    <property type="match status" value="1"/>
</dbReference>
<feature type="domain" description="JmjC" evidence="23">
    <location>
        <begin position="154"/>
        <end position="322"/>
    </location>
</feature>
<evidence type="ECO:0000256" key="20">
    <source>
        <dbReference type="SAM" id="MobiDB-lite"/>
    </source>
</evidence>
<keyword evidence="25" id="KW-1185">Reference proteome</keyword>
<dbReference type="SMART" id="SM00368">
    <property type="entry name" value="LRR_RI"/>
    <property type="match status" value="1"/>
</dbReference>
<keyword evidence="16" id="KW-0804">Transcription</keyword>
<feature type="domain" description="PHD-type" evidence="21">
    <location>
        <begin position="526"/>
        <end position="596"/>
    </location>
</feature>
<dbReference type="InterPro" id="IPR001810">
    <property type="entry name" value="F-box_dom"/>
</dbReference>
<dbReference type="FunFam" id="2.60.120.650:FF:000005">
    <property type="entry name" value="lysine-specific demethylase 2A isoform X1"/>
    <property type="match status" value="1"/>
</dbReference>
<dbReference type="SUPFAM" id="SSF57903">
    <property type="entry name" value="FYVE/PHD zinc finger"/>
    <property type="match status" value="1"/>
</dbReference>
<keyword evidence="8 19" id="KW-0863">Zinc-finger</keyword>
<proteinExistence type="inferred from homology"/>
<dbReference type="InterPro" id="IPR041070">
    <property type="entry name" value="JHD"/>
</dbReference>
<evidence type="ECO:0000256" key="2">
    <source>
        <dbReference type="ARBA" id="ARBA00004123"/>
    </source>
</evidence>
<evidence type="ECO:0000256" key="13">
    <source>
        <dbReference type="ARBA" id="ARBA00023004"/>
    </source>
</evidence>
<dbReference type="GO" id="GO:0003677">
    <property type="term" value="F:DNA binding"/>
    <property type="evidence" value="ECO:0007669"/>
    <property type="project" value="UniProtKB-KW"/>
</dbReference>
<keyword evidence="14" id="KW-0805">Transcription regulation</keyword>
<evidence type="ECO:0000313" key="24">
    <source>
        <dbReference type="EMBL" id="KYN18924.1"/>
    </source>
</evidence>
<dbReference type="SMART" id="SM00249">
    <property type="entry name" value="PHD"/>
    <property type="match status" value="1"/>
</dbReference>
<dbReference type="CDD" id="cd21783">
    <property type="entry name" value="CTD_Jhd1-like"/>
    <property type="match status" value="1"/>
</dbReference>
<dbReference type="InterPro" id="IPR001965">
    <property type="entry name" value="Znf_PHD"/>
</dbReference>
<dbReference type="Pfam" id="PF17811">
    <property type="entry name" value="JHD"/>
    <property type="match status" value="1"/>
</dbReference>
<evidence type="ECO:0000313" key="25">
    <source>
        <dbReference type="Proteomes" id="UP000078492"/>
    </source>
</evidence>
<dbReference type="InterPro" id="IPR050690">
    <property type="entry name" value="JHDM1_Histone_Demethylase"/>
</dbReference>
<evidence type="ECO:0000256" key="15">
    <source>
        <dbReference type="ARBA" id="ARBA00023125"/>
    </source>
</evidence>
<dbReference type="SMART" id="SM00367">
    <property type="entry name" value="LRR_CC"/>
    <property type="match status" value="6"/>
</dbReference>